<sequence length="89" mass="10044">MSLPQVLWDLLDKVSGMRFHIPPGADEITLVSTPDFHLRDPIADFMHGHVHTLDLHLRSLPNQSMEETISANSSIYRRTGPGTCYLCSR</sequence>
<reference evidence="1 2" key="1">
    <citation type="submission" date="2017-06" db="EMBL/GenBank/DDBJ databases">
        <title>Cmopartive genomic analysis of Ambrosia Fusariam Clade fungi.</title>
        <authorList>
            <person name="Stajich J.E."/>
            <person name="Carrillo J."/>
            <person name="Kijimoto T."/>
            <person name="Eskalen A."/>
            <person name="O'Donnell K."/>
            <person name="Kasson M."/>
        </authorList>
    </citation>
    <scope>NUCLEOTIDE SEQUENCE [LARGE SCALE GENOMIC DNA]</scope>
    <source>
        <strain evidence="1 2">NRRL 20438</strain>
    </source>
</reference>
<keyword evidence="2" id="KW-1185">Reference proteome</keyword>
<dbReference type="Proteomes" id="UP000288429">
    <property type="component" value="Unassembled WGS sequence"/>
</dbReference>
<name>A0A428UMR4_9HYPO</name>
<dbReference type="EMBL" id="NIZV01000049">
    <property type="protein sequence ID" value="RSM15502.1"/>
    <property type="molecule type" value="Genomic_DNA"/>
</dbReference>
<dbReference type="AlphaFoldDB" id="A0A428UMR4"/>
<evidence type="ECO:0000313" key="1">
    <source>
        <dbReference type="EMBL" id="RSM15502.1"/>
    </source>
</evidence>
<accession>A0A428UMR4</accession>
<evidence type="ECO:0000313" key="2">
    <source>
        <dbReference type="Proteomes" id="UP000288429"/>
    </source>
</evidence>
<organism evidence="1 2">
    <name type="scientific">Fusarium ambrosium</name>
    <dbReference type="NCBI Taxonomy" id="131363"/>
    <lineage>
        <taxon>Eukaryota</taxon>
        <taxon>Fungi</taxon>
        <taxon>Dikarya</taxon>
        <taxon>Ascomycota</taxon>
        <taxon>Pezizomycotina</taxon>
        <taxon>Sordariomycetes</taxon>
        <taxon>Hypocreomycetidae</taxon>
        <taxon>Hypocreales</taxon>
        <taxon>Nectriaceae</taxon>
        <taxon>Fusarium</taxon>
        <taxon>Fusarium solani species complex</taxon>
    </lineage>
</organism>
<protein>
    <submittedName>
        <fullName evidence="1">Uncharacterized protein</fullName>
    </submittedName>
</protein>
<comment type="caution">
    <text evidence="1">The sequence shown here is derived from an EMBL/GenBank/DDBJ whole genome shotgun (WGS) entry which is preliminary data.</text>
</comment>
<gene>
    <name evidence="1" type="ORF">CDV31_004938</name>
</gene>
<proteinExistence type="predicted"/>